<accession>A0ABY6LAQ4</accession>
<dbReference type="Gene3D" id="2.30.29.30">
    <property type="entry name" value="Pleckstrin-homology domain (PH domain)/Phosphotyrosine-binding domain (PTB)"/>
    <property type="match status" value="1"/>
</dbReference>
<organism evidence="2 3">
    <name type="scientific">Cordylochernes scorpioides</name>
    <dbReference type="NCBI Taxonomy" id="51811"/>
    <lineage>
        <taxon>Eukaryota</taxon>
        <taxon>Metazoa</taxon>
        <taxon>Ecdysozoa</taxon>
        <taxon>Arthropoda</taxon>
        <taxon>Chelicerata</taxon>
        <taxon>Arachnida</taxon>
        <taxon>Pseudoscorpiones</taxon>
        <taxon>Cheliferoidea</taxon>
        <taxon>Chernetidae</taxon>
        <taxon>Cordylochernes</taxon>
    </lineage>
</organism>
<dbReference type="PANTHER" id="PTHR10336:SF159">
    <property type="entry name" value="1-PHOSPHATIDYLINOSITOL 4,5-BISPHOSPHATE PHOSPHODIESTERASE GAMMA"/>
    <property type="match status" value="1"/>
</dbReference>
<dbReference type="Pfam" id="PF23329">
    <property type="entry name" value="EF_HAND_1_PLCG"/>
    <property type="match status" value="1"/>
</dbReference>
<gene>
    <name evidence="2" type="ORF">LAZ67_15000465</name>
</gene>
<dbReference type="InterPro" id="IPR001192">
    <property type="entry name" value="PI-PLC_fam"/>
</dbReference>
<reference evidence="2 3" key="1">
    <citation type="submission" date="2022-01" db="EMBL/GenBank/DDBJ databases">
        <title>A chromosomal length assembly of Cordylochernes scorpioides.</title>
        <authorList>
            <person name="Zeh D."/>
            <person name="Zeh J."/>
        </authorList>
    </citation>
    <scope>NUCLEOTIDE SEQUENCE [LARGE SCALE GENOMIC DNA]</scope>
    <source>
        <strain evidence="2">IN4F17</strain>
        <tissue evidence="2">Whole Body</tissue>
    </source>
</reference>
<keyword evidence="3" id="KW-1185">Reference proteome</keyword>
<evidence type="ECO:0000259" key="1">
    <source>
        <dbReference type="Pfam" id="PF23329"/>
    </source>
</evidence>
<dbReference type="InterPro" id="IPR011993">
    <property type="entry name" value="PH-like_dom_sf"/>
</dbReference>
<dbReference type="InterPro" id="IPR056586">
    <property type="entry name" value="EF-hand_PLCG1"/>
</dbReference>
<proteinExistence type="predicted"/>
<dbReference type="InterPro" id="IPR011992">
    <property type="entry name" value="EF-hand-dom_pair"/>
</dbReference>
<dbReference type="CDD" id="cd13362">
    <property type="entry name" value="PH_PLC_gamma"/>
    <property type="match status" value="1"/>
</dbReference>
<feature type="domain" description="PLCG1 EF-hand" evidence="1">
    <location>
        <begin position="155"/>
        <end position="206"/>
    </location>
</feature>
<dbReference type="SUPFAM" id="SSF47473">
    <property type="entry name" value="EF-hand"/>
    <property type="match status" value="1"/>
</dbReference>
<sequence length="214" mass="24869">MSASSFHNGLAPVNHITGIEQIIRKLEQGTTLIKLDLKTRPEKRIFSIKLETRQLICYRQVSGKRLVERTVDIREVKEVRVGKNSRLFERWIEESRKWDSIHCFVVFYGSSFTLKCLSCVGLYICGWRTVSPAFSTKECEQWVRGLTYLSEECAKAPYSLEVERWLRKNFYSMDSGRGIITMKDLKNFLVHVNSKLSTSRLKELFQVGFLCPTV</sequence>
<evidence type="ECO:0000313" key="2">
    <source>
        <dbReference type="EMBL" id="UYV77312.1"/>
    </source>
</evidence>
<name>A0ABY6LAQ4_9ARAC</name>
<dbReference type="SUPFAM" id="SSF50729">
    <property type="entry name" value="PH domain-like"/>
    <property type="match status" value="1"/>
</dbReference>
<dbReference type="Proteomes" id="UP001235939">
    <property type="component" value="Chromosome 15"/>
</dbReference>
<evidence type="ECO:0000313" key="3">
    <source>
        <dbReference type="Proteomes" id="UP001235939"/>
    </source>
</evidence>
<protein>
    <submittedName>
        <fullName evidence="2">PLCG2</fullName>
    </submittedName>
</protein>
<dbReference type="EMBL" id="CP092877">
    <property type="protein sequence ID" value="UYV77312.1"/>
    <property type="molecule type" value="Genomic_DNA"/>
</dbReference>
<dbReference type="PANTHER" id="PTHR10336">
    <property type="entry name" value="PHOSPHOINOSITIDE-SPECIFIC PHOSPHOLIPASE C FAMILY PROTEIN"/>
    <property type="match status" value="1"/>
</dbReference>